<name>A0A1R3KMC0_9ROSI</name>
<keyword evidence="3" id="KW-1185">Reference proteome</keyword>
<accession>A0A1R3KMC0</accession>
<reference evidence="3" key="1">
    <citation type="submission" date="2013-09" db="EMBL/GenBank/DDBJ databases">
        <title>Corchorus olitorius genome sequencing.</title>
        <authorList>
            <person name="Alam M."/>
            <person name="Haque M.S."/>
            <person name="Islam M.S."/>
            <person name="Emdad E.M."/>
            <person name="Islam M.M."/>
            <person name="Ahmed B."/>
            <person name="Halim A."/>
            <person name="Hossen Q.M.M."/>
            <person name="Hossain M.Z."/>
            <person name="Ahmed R."/>
            <person name="Khan M.M."/>
            <person name="Islam R."/>
            <person name="Rashid M.M."/>
            <person name="Khan S.A."/>
            <person name="Rahman M.S."/>
            <person name="Alam M."/>
            <person name="Yahiya A.S."/>
            <person name="Khan M.S."/>
            <person name="Azam M.S."/>
            <person name="Haque T."/>
            <person name="Lashkar M.Z.H."/>
            <person name="Akhand A.I."/>
            <person name="Morshed G."/>
            <person name="Roy S."/>
            <person name="Uddin K.S."/>
            <person name="Rabeya T."/>
            <person name="Hossain A.S."/>
            <person name="Chowdhury A."/>
            <person name="Snigdha A.R."/>
            <person name="Mortoza M.S."/>
            <person name="Matin S.A."/>
            <person name="Hoque S.M.E."/>
            <person name="Islam M.K."/>
            <person name="Roy D.K."/>
            <person name="Haider R."/>
            <person name="Moosa M.M."/>
            <person name="Elias S.M."/>
            <person name="Hasan A.M."/>
            <person name="Jahan S."/>
            <person name="Shafiuddin M."/>
            <person name="Mahmood N."/>
            <person name="Shommy N.S."/>
        </authorList>
    </citation>
    <scope>NUCLEOTIDE SEQUENCE [LARGE SCALE GENOMIC DNA]</scope>
    <source>
        <strain evidence="3">cv. O-4</strain>
    </source>
</reference>
<feature type="compositionally biased region" description="Basic and acidic residues" evidence="1">
    <location>
        <begin position="1"/>
        <end position="11"/>
    </location>
</feature>
<dbReference type="Proteomes" id="UP000187203">
    <property type="component" value="Unassembled WGS sequence"/>
</dbReference>
<protein>
    <submittedName>
        <fullName evidence="2">Uncharacterized protein</fullName>
    </submittedName>
</protein>
<evidence type="ECO:0000313" key="3">
    <source>
        <dbReference type="Proteomes" id="UP000187203"/>
    </source>
</evidence>
<dbReference type="AlphaFoldDB" id="A0A1R3KMC0"/>
<evidence type="ECO:0000256" key="1">
    <source>
        <dbReference type="SAM" id="MobiDB-lite"/>
    </source>
</evidence>
<organism evidence="2 3">
    <name type="scientific">Corchorus olitorius</name>
    <dbReference type="NCBI Taxonomy" id="93759"/>
    <lineage>
        <taxon>Eukaryota</taxon>
        <taxon>Viridiplantae</taxon>
        <taxon>Streptophyta</taxon>
        <taxon>Embryophyta</taxon>
        <taxon>Tracheophyta</taxon>
        <taxon>Spermatophyta</taxon>
        <taxon>Magnoliopsida</taxon>
        <taxon>eudicotyledons</taxon>
        <taxon>Gunneridae</taxon>
        <taxon>Pentapetalae</taxon>
        <taxon>rosids</taxon>
        <taxon>malvids</taxon>
        <taxon>Malvales</taxon>
        <taxon>Malvaceae</taxon>
        <taxon>Grewioideae</taxon>
        <taxon>Apeibeae</taxon>
        <taxon>Corchorus</taxon>
    </lineage>
</organism>
<gene>
    <name evidence="2" type="ORF">COLO4_06667</name>
</gene>
<comment type="caution">
    <text evidence="2">The sequence shown here is derived from an EMBL/GenBank/DDBJ whole genome shotgun (WGS) entry which is preliminary data.</text>
</comment>
<dbReference type="EMBL" id="AWUE01012838">
    <property type="protein sequence ID" value="OMP08221.1"/>
    <property type="molecule type" value="Genomic_DNA"/>
</dbReference>
<sequence>MQSRPRQEAKTGRSTNPDTAPPLIFTFERCCFFSSQTTAQSHNTPLR</sequence>
<proteinExistence type="predicted"/>
<feature type="region of interest" description="Disordered" evidence="1">
    <location>
        <begin position="1"/>
        <end position="22"/>
    </location>
</feature>
<evidence type="ECO:0000313" key="2">
    <source>
        <dbReference type="EMBL" id="OMP08221.1"/>
    </source>
</evidence>